<evidence type="ECO:0000313" key="3">
    <source>
        <dbReference type="Proteomes" id="UP000254069"/>
    </source>
</evidence>
<evidence type="ECO:0000259" key="1">
    <source>
        <dbReference type="Pfam" id="PF20232"/>
    </source>
</evidence>
<protein>
    <submittedName>
        <fullName evidence="2">Uncharacterized conserved protein, contains FHA domain</fullName>
    </submittedName>
</protein>
<accession>A0A379Z2G4</accession>
<gene>
    <name evidence="2" type="ORF">NCTC10738_00756</name>
</gene>
<reference evidence="2 3" key="1">
    <citation type="submission" date="2018-06" db="EMBL/GenBank/DDBJ databases">
        <authorList>
            <consortium name="Pathogen Informatics"/>
            <person name="Doyle S."/>
        </authorList>
    </citation>
    <scope>NUCLEOTIDE SEQUENCE [LARGE SCALE GENOMIC DNA]</scope>
    <source>
        <strain evidence="2 3">NCTC10738</strain>
    </source>
</reference>
<dbReference type="Proteomes" id="UP000254069">
    <property type="component" value="Unassembled WGS sequence"/>
</dbReference>
<dbReference type="EMBL" id="UGYO01000001">
    <property type="protein sequence ID" value="SUI53258.1"/>
    <property type="molecule type" value="Genomic_DNA"/>
</dbReference>
<dbReference type="OrthoDB" id="273564at2"/>
<organism evidence="2 3">
    <name type="scientific">Shewanella algae</name>
    <dbReference type="NCBI Taxonomy" id="38313"/>
    <lineage>
        <taxon>Bacteria</taxon>
        <taxon>Pseudomonadati</taxon>
        <taxon>Pseudomonadota</taxon>
        <taxon>Gammaproteobacteria</taxon>
        <taxon>Alteromonadales</taxon>
        <taxon>Shewanellaceae</taxon>
        <taxon>Shewanella</taxon>
    </lineage>
</organism>
<dbReference type="AlphaFoldDB" id="A0A1S2TJR1"/>
<keyword evidence="3" id="KW-1185">Reference proteome</keyword>
<dbReference type="NCBIfam" id="TIGR03354">
    <property type="entry name" value="VI_FHA"/>
    <property type="match status" value="1"/>
</dbReference>
<dbReference type="Pfam" id="PF20232">
    <property type="entry name" value="T6SS_FHA_C"/>
    <property type="match status" value="1"/>
</dbReference>
<name>A0A1S2TJR1_9GAMM</name>
<dbReference type="InterPro" id="IPR046883">
    <property type="entry name" value="T6SS_FHA_C"/>
</dbReference>
<dbReference type="Gene3D" id="2.60.200.20">
    <property type="match status" value="1"/>
</dbReference>
<dbReference type="RefSeq" id="WP_028781259.1">
    <property type="nucleotide sequence ID" value="NZ_AP024609.1"/>
</dbReference>
<feature type="domain" description="Type VI secretion system FHA" evidence="1">
    <location>
        <begin position="255"/>
        <end position="433"/>
    </location>
</feature>
<accession>A0A1S2TJR1</accession>
<dbReference type="InterPro" id="IPR017735">
    <property type="entry name" value="T6SS_FHA"/>
</dbReference>
<dbReference type="KEGG" id="salg:BS332_11510"/>
<evidence type="ECO:0000313" key="2">
    <source>
        <dbReference type="EMBL" id="SUI53258.1"/>
    </source>
</evidence>
<dbReference type="SUPFAM" id="SSF49879">
    <property type="entry name" value="SMAD/FHA domain"/>
    <property type="match status" value="1"/>
</dbReference>
<dbReference type="CDD" id="cd00060">
    <property type="entry name" value="FHA"/>
    <property type="match status" value="1"/>
</dbReference>
<proteinExistence type="predicted"/>
<dbReference type="InterPro" id="IPR008984">
    <property type="entry name" value="SMAD_FHA_dom_sf"/>
</dbReference>
<sequence length="442" mass="49767">MSNLIALNVVNSQLLESGLVPHTRMNKDGGLIGAGPGCEWVLRDRERTIGDYFCRILWLDGHFCIEDLCGRVFLNGSTVELGRDRKARLNENDHIAIGPYKVRVTLLDSEQADDPVTGQLSEWFKSENGSLIQAETAEEEEETDASLDDPLLALDRQQQAAVKSVEFDQESVTKEQENAESLLAKELYWQGKNFTAQADTDFDTGSAIHLNKRAKMDNIMDENALDLLESEVKNGLGNDWPADEGTHIATGPMLRGLGVQLGDMNDTGTQQALAIEMGAALQAAIKGLLSLHQDAQSSRYDLINKNLQPIEDNPLRLGLDYQETVRTLFDDNKSPVHLSPAAAISESLNSIEHHNEAVQHAITEALNYILKSFSPDTLLRRFSQYRKVSESALNPGDNWAWEMYENYYQELTSSRQQGFRKLFWEVFEQAYDKKLRELQREF</sequence>